<evidence type="ECO:0000256" key="3">
    <source>
        <dbReference type="SAM" id="MobiDB-lite"/>
    </source>
</evidence>
<dbReference type="AlphaFoldDB" id="A0A4Y4DW32"/>
<dbReference type="InterPro" id="IPR036165">
    <property type="entry name" value="YefM-like_sf"/>
</dbReference>
<name>A0A4Y4DW32_CELCE</name>
<dbReference type="InterPro" id="IPR006442">
    <property type="entry name" value="Antitoxin_Phd/YefM"/>
</dbReference>
<dbReference type="PANTHER" id="PTHR35377">
    <property type="entry name" value="ANTITOXIN VAPB49-RELATED-RELATED"/>
    <property type="match status" value="1"/>
</dbReference>
<organism evidence="4 5">
    <name type="scientific">Cellulosimicrobium cellulans</name>
    <name type="common">Arthrobacter luteus</name>
    <dbReference type="NCBI Taxonomy" id="1710"/>
    <lineage>
        <taxon>Bacteria</taxon>
        <taxon>Bacillati</taxon>
        <taxon>Actinomycetota</taxon>
        <taxon>Actinomycetes</taxon>
        <taxon>Micrococcales</taxon>
        <taxon>Promicromonosporaceae</taxon>
        <taxon>Cellulosimicrobium</taxon>
    </lineage>
</organism>
<feature type="region of interest" description="Disordered" evidence="3">
    <location>
        <begin position="132"/>
        <end position="156"/>
    </location>
</feature>
<evidence type="ECO:0000256" key="2">
    <source>
        <dbReference type="RuleBase" id="RU362080"/>
    </source>
</evidence>
<dbReference type="InterPro" id="IPR051416">
    <property type="entry name" value="phD-YefM_TA_antitoxins"/>
</dbReference>
<comment type="similarity">
    <text evidence="1 2">Belongs to the phD/YefM antitoxin family.</text>
</comment>
<dbReference type="Proteomes" id="UP000316659">
    <property type="component" value="Unassembled WGS sequence"/>
</dbReference>
<dbReference type="EMBL" id="BJNZ01000007">
    <property type="protein sequence ID" value="GED09619.1"/>
    <property type="molecule type" value="Genomic_DNA"/>
</dbReference>
<comment type="caution">
    <text evidence="4">The sequence shown here is derived from an EMBL/GenBank/DDBJ whole genome shotgun (WGS) entry which is preliminary data.</text>
</comment>
<accession>A0A4Y4DW32</accession>
<reference evidence="4 5" key="1">
    <citation type="submission" date="2019-06" db="EMBL/GenBank/DDBJ databases">
        <title>Whole genome shotgun sequence of Cellulosimicrobium cellulans NBRC 15516.</title>
        <authorList>
            <person name="Hosoyama A."/>
            <person name="Uohara A."/>
            <person name="Ohji S."/>
            <person name="Ichikawa N."/>
        </authorList>
    </citation>
    <scope>NUCLEOTIDE SEQUENCE [LARGE SCALE GENOMIC DNA]</scope>
    <source>
        <strain evidence="4 5">NBRC 15516</strain>
    </source>
</reference>
<dbReference type="SUPFAM" id="SSF143120">
    <property type="entry name" value="YefM-like"/>
    <property type="match status" value="1"/>
</dbReference>
<dbReference type="GO" id="GO:0097351">
    <property type="term" value="F:toxin sequestering activity"/>
    <property type="evidence" value="ECO:0007669"/>
    <property type="project" value="TreeGrafter"/>
</dbReference>
<dbReference type="Pfam" id="PF02604">
    <property type="entry name" value="PhdYeFM_antitox"/>
    <property type="match status" value="1"/>
</dbReference>
<evidence type="ECO:0000256" key="1">
    <source>
        <dbReference type="ARBA" id="ARBA00009981"/>
    </source>
</evidence>
<gene>
    <name evidence="4" type="ORF">CCE02nite_16180</name>
</gene>
<dbReference type="Gene3D" id="3.40.1620.10">
    <property type="entry name" value="YefM-like domain"/>
    <property type="match status" value="1"/>
</dbReference>
<sequence>MTATGRCSRSSCWCGHRSWTFSRRPGRRRSRRATPSPSSERAILACWANRTIFTLHSRAPGRYRRGMEVPVSALRAELKSWIERAREGEEVVITERGVPVARLTGVATADLVTELVRDGVLVPAAGERPVHVVPGGDVDARPANPDGARPLDGARSARGGGVAALVRRIRR</sequence>
<protein>
    <recommendedName>
        <fullName evidence="2">Antitoxin</fullName>
    </recommendedName>
</protein>
<evidence type="ECO:0000313" key="4">
    <source>
        <dbReference type="EMBL" id="GED09619.1"/>
    </source>
</evidence>
<comment type="function">
    <text evidence="2">Antitoxin component of a type II toxin-antitoxin (TA) system.</text>
</comment>
<proteinExistence type="inferred from homology"/>
<evidence type="ECO:0000313" key="5">
    <source>
        <dbReference type="Proteomes" id="UP000316659"/>
    </source>
</evidence>
<dbReference type="NCBIfam" id="TIGR01552">
    <property type="entry name" value="phd_fam"/>
    <property type="match status" value="1"/>
</dbReference>
<dbReference type="PANTHER" id="PTHR35377:SF5">
    <property type="entry name" value="ANTITOXIN VAPB46"/>
    <property type="match status" value="1"/>
</dbReference>